<organism evidence="1 3">
    <name type="scientific">Rhizobium tibeticum</name>
    <dbReference type="NCBI Taxonomy" id="501024"/>
    <lineage>
        <taxon>Bacteria</taxon>
        <taxon>Pseudomonadati</taxon>
        <taxon>Pseudomonadota</taxon>
        <taxon>Alphaproteobacteria</taxon>
        <taxon>Hyphomicrobiales</taxon>
        <taxon>Rhizobiaceae</taxon>
        <taxon>Rhizobium/Agrobacterium group</taxon>
        <taxon>Rhizobium</taxon>
    </lineage>
</organism>
<dbReference type="Gene3D" id="2.130.10.10">
    <property type="entry name" value="YVTN repeat-like/Quinoprotein amine dehydrogenase"/>
    <property type="match status" value="1"/>
</dbReference>
<sequence length="326" mass="34802">MKPASVFFLSILFAAAPDLDVAQADDPAMALPKQELKVQAQILRRGDFIAFGFGSIWMMTSNRLGRFNPADNSAIDVPIEGAIGPYRGIAIGESAVWVPDIGSKTIYKVDPKANRVVMRTRADLSDSEGSVGVGAGAVWVVTMAGKKITSKDYNRELSRFSASTGVLEATLQLPARGAAAIFDHGSVWVTGFNKNELYRVDPVTNRIVATIALHERPRFLASGEGSVWVANQGDGTVQRIDARSNEVIATIETGAGGGGGDIAFGGGFTWVTSHEWPVIKIDAKNNQLVGKFNAPRDAEDMGDAIRYGAGSVWVSGTSLFRIDPSQ</sequence>
<dbReference type="InterPro" id="IPR015943">
    <property type="entry name" value="WD40/YVTN_repeat-like_dom_sf"/>
</dbReference>
<evidence type="ECO:0000313" key="3">
    <source>
        <dbReference type="Proteomes" id="UP000183063"/>
    </source>
</evidence>
<name>A0A1H8RY57_9HYPH</name>
<dbReference type="PANTHER" id="PTHR47197:SF3">
    <property type="entry name" value="DIHYDRO-HEME D1 DEHYDROGENASE"/>
    <property type="match status" value="1"/>
</dbReference>
<keyword evidence="4" id="KW-1185">Reference proteome</keyword>
<evidence type="ECO:0000313" key="4">
    <source>
        <dbReference type="Proteomes" id="UP000198939"/>
    </source>
</evidence>
<dbReference type="RefSeq" id="WP_072378416.1">
    <property type="nucleotide sequence ID" value="NZ_FNXB01000025.1"/>
</dbReference>
<dbReference type="SUPFAM" id="SSF63825">
    <property type="entry name" value="YWTD domain"/>
    <property type="match status" value="1"/>
</dbReference>
<evidence type="ECO:0000313" key="1">
    <source>
        <dbReference type="EMBL" id="SEI08073.1"/>
    </source>
</evidence>
<reference evidence="3" key="1">
    <citation type="submission" date="2016-10" db="EMBL/GenBank/DDBJ databases">
        <authorList>
            <person name="Wibberg D."/>
        </authorList>
    </citation>
    <scope>NUCLEOTIDE SEQUENCE [LARGE SCALE GENOMIC DNA]</scope>
</reference>
<dbReference type="EMBL" id="FOCV01000022">
    <property type="protein sequence ID" value="SEO71078.1"/>
    <property type="molecule type" value="Genomic_DNA"/>
</dbReference>
<dbReference type="OrthoDB" id="114286at2"/>
<dbReference type="STRING" id="501024.RTCCBAU85039_4285"/>
<dbReference type="AlphaFoldDB" id="A0A1H8RY57"/>
<evidence type="ECO:0000313" key="2">
    <source>
        <dbReference type="EMBL" id="SEO71078.1"/>
    </source>
</evidence>
<dbReference type="PANTHER" id="PTHR47197">
    <property type="entry name" value="PROTEIN NIRF"/>
    <property type="match status" value="1"/>
</dbReference>
<dbReference type="Proteomes" id="UP000198939">
    <property type="component" value="Unassembled WGS sequence"/>
</dbReference>
<protein>
    <submittedName>
        <fullName evidence="1 2">40-residue YVTN family beta-propeller repeat</fullName>
    </submittedName>
</protein>
<accession>A0A1H8RY57</accession>
<proteinExistence type="predicted"/>
<dbReference type="EMBL" id="FNXB01000025">
    <property type="protein sequence ID" value="SEI08073.1"/>
    <property type="molecule type" value="Genomic_DNA"/>
</dbReference>
<reference evidence="2 4" key="3">
    <citation type="submission" date="2016-10" db="EMBL/GenBank/DDBJ databases">
        <authorList>
            <person name="Varghese N."/>
            <person name="Submissions S."/>
        </authorList>
    </citation>
    <scope>NUCLEOTIDE SEQUENCE [LARGE SCALE GENOMIC DNA]</scope>
    <source>
        <strain evidence="2 4">CGMCC 1.7071</strain>
    </source>
</reference>
<reference evidence="1" key="2">
    <citation type="submission" date="2016-10" db="EMBL/GenBank/DDBJ databases">
        <authorList>
            <person name="de Groot N.N."/>
        </authorList>
    </citation>
    <scope>NUCLEOTIDE SEQUENCE [LARGE SCALE GENOMIC DNA]</scope>
    <source>
        <strain evidence="1">CCBAU85039</strain>
    </source>
</reference>
<gene>
    <name evidence="1" type="ORF">RTCCBAU85039_4285</name>
    <name evidence="2" type="ORF">SAMN05216228_1022119</name>
</gene>
<dbReference type="Proteomes" id="UP000183063">
    <property type="component" value="Unassembled WGS sequence"/>
</dbReference>
<dbReference type="InterPro" id="IPR051200">
    <property type="entry name" value="Host-pathogen_enzymatic-act"/>
</dbReference>